<name>A0A8J2XWI4_9BACT</name>
<sequence>MVLHAYPKIYRYDSVVGFRGIPNVEGYIRRPSIDKHFKLNNFGYYGPDFDARHPDSIFRIGVFGASMVEGVWANQVESFPEILNRMFKDKGYRVEVLNLGIQGRLRVLHNLELMKKDVAAFKVNLALMEESFPIISANNHFDQYKGYSIEFTGDNTPDGRFSQMLVQKKVDRLEKHKLITDLLKLFCSSRAYLRHVEGNSGVYRGTLIDCWRNFYENSCDNLLFFNVVNYSPEQSVAILNRSRAELCNQNTEFALFSYAKDSLSKYLRANSNVEFRSIQLNLPLYKNQYKQELDGHPNSKGDSLIAGALFRELCQNYIPANFKPAR</sequence>
<dbReference type="Gene3D" id="3.40.50.1110">
    <property type="entry name" value="SGNH hydrolase"/>
    <property type="match status" value="1"/>
</dbReference>
<evidence type="ECO:0000313" key="2">
    <source>
        <dbReference type="Proteomes" id="UP000607559"/>
    </source>
</evidence>
<reference evidence="1" key="2">
    <citation type="submission" date="2020-09" db="EMBL/GenBank/DDBJ databases">
        <authorList>
            <person name="Sun Q."/>
            <person name="Zhou Y."/>
        </authorList>
    </citation>
    <scope>NUCLEOTIDE SEQUENCE</scope>
    <source>
        <strain evidence="1">CGMCC 1.15448</strain>
    </source>
</reference>
<dbReference type="EMBL" id="BMJC01000007">
    <property type="protein sequence ID" value="GGB24158.1"/>
    <property type="molecule type" value="Genomic_DNA"/>
</dbReference>
<keyword evidence="2" id="KW-1185">Reference proteome</keyword>
<evidence type="ECO:0008006" key="3">
    <source>
        <dbReference type="Google" id="ProtNLM"/>
    </source>
</evidence>
<dbReference type="GO" id="GO:0016788">
    <property type="term" value="F:hydrolase activity, acting on ester bonds"/>
    <property type="evidence" value="ECO:0007669"/>
    <property type="project" value="UniProtKB-ARBA"/>
</dbReference>
<dbReference type="InterPro" id="IPR036514">
    <property type="entry name" value="SGNH_hydro_sf"/>
</dbReference>
<evidence type="ECO:0000313" key="1">
    <source>
        <dbReference type="EMBL" id="GGB24158.1"/>
    </source>
</evidence>
<gene>
    <name evidence="1" type="ORF">GCM10011511_55110</name>
</gene>
<dbReference type="SUPFAM" id="SSF52266">
    <property type="entry name" value="SGNH hydrolase"/>
    <property type="match status" value="1"/>
</dbReference>
<reference evidence="1" key="1">
    <citation type="journal article" date="2014" name="Int. J. Syst. Evol. Microbiol.">
        <title>Complete genome sequence of Corynebacterium casei LMG S-19264T (=DSM 44701T), isolated from a smear-ripened cheese.</title>
        <authorList>
            <consortium name="US DOE Joint Genome Institute (JGI-PGF)"/>
            <person name="Walter F."/>
            <person name="Albersmeier A."/>
            <person name="Kalinowski J."/>
            <person name="Ruckert C."/>
        </authorList>
    </citation>
    <scope>NUCLEOTIDE SEQUENCE</scope>
    <source>
        <strain evidence="1">CGMCC 1.15448</strain>
    </source>
</reference>
<dbReference type="Proteomes" id="UP000607559">
    <property type="component" value="Unassembled WGS sequence"/>
</dbReference>
<comment type="caution">
    <text evidence="1">The sequence shown here is derived from an EMBL/GenBank/DDBJ whole genome shotgun (WGS) entry which is preliminary data.</text>
</comment>
<accession>A0A8J2XWI4</accession>
<dbReference type="AlphaFoldDB" id="A0A8J2XWI4"/>
<proteinExistence type="predicted"/>
<organism evidence="1 2">
    <name type="scientific">Puia dinghuensis</name>
    <dbReference type="NCBI Taxonomy" id="1792502"/>
    <lineage>
        <taxon>Bacteria</taxon>
        <taxon>Pseudomonadati</taxon>
        <taxon>Bacteroidota</taxon>
        <taxon>Chitinophagia</taxon>
        <taxon>Chitinophagales</taxon>
        <taxon>Chitinophagaceae</taxon>
        <taxon>Puia</taxon>
    </lineage>
</organism>
<protein>
    <recommendedName>
        <fullName evidence="3">SGNH/GDSL hydrolase family protein</fullName>
    </recommendedName>
</protein>